<dbReference type="GO" id="GO:0016301">
    <property type="term" value="F:kinase activity"/>
    <property type="evidence" value="ECO:0007669"/>
    <property type="project" value="UniProtKB-KW"/>
</dbReference>
<dbReference type="Pfam" id="PF01288">
    <property type="entry name" value="HPPK"/>
    <property type="match status" value="1"/>
</dbReference>
<dbReference type="AlphaFoldDB" id="A0AAW8B3Z6"/>
<keyword evidence="9" id="KW-0289">Folate biosynthesis</keyword>
<comment type="similarity">
    <text evidence="2">Belongs to the HPPK family.</text>
</comment>
<feature type="domain" description="7,8-dihydro-6-hydroxymethylpterin-pyrophosphokinase" evidence="13">
    <location>
        <begin position="89"/>
        <end position="100"/>
    </location>
</feature>
<evidence type="ECO:0000256" key="8">
    <source>
        <dbReference type="ARBA" id="ARBA00022840"/>
    </source>
</evidence>
<comment type="function">
    <text evidence="10">Catalyzes the transfer of pyrophosphate from adenosine triphosphate (ATP) to 6-hydroxymethyl-7,8-dihydropterin, an enzymatic step in folate biosynthesis pathway.</text>
</comment>
<dbReference type="EMBL" id="JAUUUU010000002">
    <property type="protein sequence ID" value="MDP1520309.1"/>
    <property type="molecule type" value="Genomic_DNA"/>
</dbReference>
<evidence type="ECO:0000259" key="13">
    <source>
        <dbReference type="PROSITE" id="PS00794"/>
    </source>
</evidence>
<evidence type="ECO:0000256" key="9">
    <source>
        <dbReference type="ARBA" id="ARBA00022909"/>
    </source>
</evidence>
<dbReference type="SUPFAM" id="SSF55083">
    <property type="entry name" value="6-hydroxymethyl-7,8-dihydropterin pyrophosphokinase, HPPK"/>
    <property type="match status" value="1"/>
</dbReference>
<dbReference type="GO" id="GO:0046656">
    <property type="term" value="P:folic acid biosynthetic process"/>
    <property type="evidence" value="ECO:0007669"/>
    <property type="project" value="UniProtKB-KW"/>
</dbReference>
<accession>A0AAW8B3Z6</accession>
<evidence type="ECO:0000256" key="5">
    <source>
        <dbReference type="ARBA" id="ARBA00022679"/>
    </source>
</evidence>
<dbReference type="EC" id="2.7.6.3" evidence="3"/>
<protein>
    <recommendedName>
        <fullName evidence="4">2-amino-4-hydroxy-6-hydroxymethyldihydropteridine pyrophosphokinase</fullName>
        <ecNumber evidence="3">2.7.6.3</ecNumber>
    </recommendedName>
    <alternativeName>
        <fullName evidence="11">6-hydroxymethyl-7,8-dihydropterin pyrophosphokinase</fullName>
    </alternativeName>
    <alternativeName>
        <fullName evidence="12">7,8-dihydro-6-hydroxymethylpterin-pyrophosphokinase</fullName>
    </alternativeName>
</protein>
<evidence type="ECO:0000256" key="12">
    <source>
        <dbReference type="ARBA" id="ARBA00033413"/>
    </source>
</evidence>
<dbReference type="InterPro" id="IPR000550">
    <property type="entry name" value="Hppk"/>
</dbReference>
<dbReference type="InterPro" id="IPR035907">
    <property type="entry name" value="Hppk_sf"/>
</dbReference>
<keyword evidence="6" id="KW-0547">Nucleotide-binding</keyword>
<evidence type="ECO:0000256" key="6">
    <source>
        <dbReference type="ARBA" id="ARBA00022741"/>
    </source>
</evidence>
<dbReference type="PANTHER" id="PTHR43071:SF1">
    <property type="entry name" value="2-AMINO-4-HYDROXY-6-HYDROXYMETHYLDIHYDROPTERIDINE PYROPHOSPHOKINASE"/>
    <property type="match status" value="1"/>
</dbReference>
<gene>
    <name evidence="14" type="primary">folK</name>
    <name evidence="14" type="ORF">Q8A57_04935</name>
</gene>
<organism evidence="14 15">
    <name type="scientific">Porticoccus litoralis</name>
    <dbReference type="NCBI Taxonomy" id="434086"/>
    <lineage>
        <taxon>Bacteria</taxon>
        <taxon>Pseudomonadati</taxon>
        <taxon>Pseudomonadota</taxon>
        <taxon>Gammaproteobacteria</taxon>
        <taxon>Cellvibrionales</taxon>
        <taxon>Porticoccaceae</taxon>
        <taxon>Porticoccus</taxon>
    </lineage>
</organism>
<dbReference type="Gene3D" id="3.30.70.560">
    <property type="entry name" value="7,8-Dihydro-6-hydroxymethylpterin-pyrophosphokinase HPPK"/>
    <property type="match status" value="1"/>
</dbReference>
<dbReference type="CDD" id="cd00483">
    <property type="entry name" value="HPPK"/>
    <property type="match status" value="1"/>
</dbReference>
<dbReference type="RefSeq" id="WP_305169877.1">
    <property type="nucleotide sequence ID" value="NZ_JAUUUU010000002.1"/>
</dbReference>
<proteinExistence type="inferred from homology"/>
<evidence type="ECO:0000256" key="10">
    <source>
        <dbReference type="ARBA" id="ARBA00029409"/>
    </source>
</evidence>
<reference evidence="14" key="2">
    <citation type="submission" date="2023-08" db="EMBL/GenBank/DDBJ databases">
        <authorList>
            <person name="Luo J."/>
        </authorList>
    </citation>
    <scope>NUCLEOTIDE SEQUENCE</scope>
    <source>
        <strain evidence="14">DSM 25064</strain>
    </source>
</reference>
<comment type="pathway">
    <text evidence="1">Cofactor biosynthesis; tetrahydrofolate biosynthesis; 2-amino-4-hydroxy-6-hydroxymethyl-7,8-dihydropteridine diphosphate from 7,8-dihydroneopterin triphosphate: step 4/4.</text>
</comment>
<evidence type="ECO:0000256" key="11">
    <source>
        <dbReference type="ARBA" id="ARBA00029766"/>
    </source>
</evidence>
<comment type="caution">
    <text evidence="14">The sequence shown here is derived from an EMBL/GenBank/DDBJ whole genome shotgun (WGS) entry which is preliminary data.</text>
</comment>
<dbReference type="Proteomes" id="UP001178354">
    <property type="component" value="Unassembled WGS sequence"/>
</dbReference>
<dbReference type="NCBIfam" id="TIGR01498">
    <property type="entry name" value="folK"/>
    <property type="match status" value="1"/>
</dbReference>
<name>A0AAW8B3Z6_9GAMM</name>
<keyword evidence="15" id="KW-1185">Reference proteome</keyword>
<dbReference type="PROSITE" id="PS00794">
    <property type="entry name" value="HPPK"/>
    <property type="match status" value="1"/>
</dbReference>
<keyword evidence="8" id="KW-0067">ATP-binding</keyword>
<dbReference type="GO" id="GO:0005524">
    <property type="term" value="F:ATP binding"/>
    <property type="evidence" value="ECO:0007669"/>
    <property type="project" value="UniProtKB-KW"/>
</dbReference>
<evidence type="ECO:0000256" key="1">
    <source>
        <dbReference type="ARBA" id="ARBA00005051"/>
    </source>
</evidence>
<dbReference type="PANTHER" id="PTHR43071">
    <property type="entry name" value="2-AMINO-4-HYDROXY-6-HYDROXYMETHYLDIHYDROPTERIDINE PYROPHOSPHOKINASE"/>
    <property type="match status" value="1"/>
</dbReference>
<evidence type="ECO:0000256" key="4">
    <source>
        <dbReference type="ARBA" id="ARBA00016218"/>
    </source>
</evidence>
<evidence type="ECO:0000313" key="14">
    <source>
        <dbReference type="EMBL" id="MDP1520309.1"/>
    </source>
</evidence>
<evidence type="ECO:0000256" key="2">
    <source>
        <dbReference type="ARBA" id="ARBA00005810"/>
    </source>
</evidence>
<keyword evidence="5 14" id="KW-0808">Transferase</keyword>
<keyword evidence="7" id="KW-0418">Kinase</keyword>
<sequence length="169" mass="18691">MTEVVYIGLGSNLADPLDQLQRASLALSNLPDTTLSALSSWYQTPPMGPQDQPDYLNGVAQLNTTLPPTQLLQALQAIEQDHQRVREHHWGPRTLDLDILLYGDQVIDLPELKIPHPGIYQRNFVLLPLAEINAQLRFPDGNTLAMRLENCPSEGIVRLSPGDFCGTTG</sequence>
<evidence type="ECO:0000313" key="15">
    <source>
        <dbReference type="Proteomes" id="UP001178354"/>
    </source>
</evidence>
<evidence type="ECO:0000256" key="3">
    <source>
        <dbReference type="ARBA" id="ARBA00013253"/>
    </source>
</evidence>
<reference evidence="14" key="1">
    <citation type="journal article" date="2010" name="Int. J. Syst. Evol. Microbiol.">
        <title>Porticoccus litoralis gen. nov., sp. nov., a gammaproteobacterium isolated from the Yellow Sea.</title>
        <authorList>
            <person name="Oh H.M."/>
            <person name="Kim H."/>
            <person name="Kim K.M."/>
            <person name="Min G.S."/>
            <person name="Cho J.C."/>
        </authorList>
    </citation>
    <scope>NUCLEOTIDE SEQUENCE</scope>
    <source>
        <strain evidence="14">DSM 25064</strain>
    </source>
</reference>
<dbReference type="GO" id="GO:0003848">
    <property type="term" value="F:2-amino-4-hydroxy-6-hydroxymethyldihydropteridine diphosphokinase activity"/>
    <property type="evidence" value="ECO:0007669"/>
    <property type="project" value="UniProtKB-EC"/>
</dbReference>
<evidence type="ECO:0000256" key="7">
    <source>
        <dbReference type="ARBA" id="ARBA00022777"/>
    </source>
</evidence>